<keyword evidence="2" id="KW-1185">Reference proteome</keyword>
<name>A0ABP0N9W6_9DINO</name>
<gene>
    <name evidence="1" type="ORF">CCMP2556_LOCUS29803</name>
</gene>
<dbReference type="Proteomes" id="UP001642484">
    <property type="component" value="Unassembled WGS sequence"/>
</dbReference>
<evidence type="ECO:0000313" key="2">
    <source>
        <dbReference type="Proteomes" id="UP001642484"/>
    </source>
</evidence>
<organism evidence="1 2">
    <name type="scientific">Durusdinium trenchii</name>
    <dbReference type="NCBI Taxonomy" id="1381693"/>
    <lineage>
        <taxon>Eukaryota</taxon>
        <taxon>Sar</taxon>
        <taxon>Alveolata</taxon>
        <taxon>Dinophyceae</taxon>
        <taxon>Suessiales</taxon>
        <taxon>Symbiodiniaceae</taxon>
        <taxon>Durusdinium</taxon>
    </lineage>
</organism>
<reference evidence="1 2" key="1">
    <citation type="submission" date="2024-02" db="EMBL/GenBank/DDBJ databases">
        <authorList>
            <person name="Chen Y."/>
            <person name="Shah S."/>
            <person name="Dougan E. K."/>
            <person name="Thang M."/>
            <person name="Chan C."/>
        </authorList>
    </citation>
    <scope>NUCLEOTIDE SEQUENCE [LARGE SCALE GENOMIC DNA]</scope>
</reference>
<proteinExistence type="predicted"/>
<protein>
    <submittedName>
        <fullName evidence="1">Uncharacterized protein</fullName>
    </submittedName>
</protein>
<evidence type="ECO:0000313" key="1">
    <source>
        <dbReference type="EMBL" id="CAK9060580.1"/>
    </source>
</evidence>
<comment type="caution">
    <text evidence="1">The sequence shown here is derived from an EMBL/GenBank/DDBJ whole genome shotgun (WGS) entry which is preliminary data.</text>
</comment>
<accession>A0ABP0N9W6</accession>
<sequence>MKGSTGLPLEAFDTPMDFEVHTPQEWLSMCHGPAAGKPQACVLHYIAHEWRMLPCWVLGYEASNSRYLVELEDGSRKQVKRLALRFNAEDPQNFQLRVETCRAKRAHCELQQAFIKFIESQPDELVSPVRREQKERFIRQGLHRSHLEDSNSFVGHIRDLIREIEENYILSMKFAKVKNDLILEMGTPYACVRDDTPFAPLSETLTDLLRSRARALLRSRSARDLRCSGASFRWPRLRNFLPVKPPQYGLVQHQAESERCRAS</sequence>
<dbReference type="EMBL" id="CAXAMN010021529">
    <property type="protein sequence ID" value="CAK9060580.1"/>
    <property type="molecule type" value="Genomic_DNA"/>
</dbReference>